<sequence>MDDATKLNYLLNKHYMSGVEIIHAFGFKTSSMITNMRTGKSNIATVHKEALERHFEIPTIIFDESITTKNEIKKQIESYRKTLKHAKQKKELQEKILQKLEEAELIPKDIFNKNFQKRGALDSYIREHKTMLLKQSDSKEEPKFSNPIFPKNEKLFEKLKGIWYGYVYPSNPASAEHGIWEVKTIIGDDYSVVDQPWGNKGYLKLGKNESLIIKESYDHDDLTTIRFSNRQVPSEHFRFVVISNQNHTLNEMVNFGFFSRKRYPLEEAKEILGDRESKQLKLDIAFNERLTQKAVVPQ</sequence>
<proteinExistence type="predicted"/>
<name>A0A6S6SAV3_9BACT</name>
<dbReference type="EMBL" id="CACVAZ010000011">
    <property type="protein sequence ID" value="CAA6803316.1"/>
    <property type="molecule type" value="Genomic_DNA"/>
</dbReference>
<organism evidence="2">
    <name type="scientific">uncultured Sulfurovum sp</name>
    <dbReference type="NCBI Taxonomy" id="269237"/>
    <lineage>
        <taxon>Bacteria</taxon>
        <taxon>Pseudomonadati</taxon>
        <taxon>Campylobacterota</taxon>
        <taxon>Epsilonproteobacteria</taxon>
        <taxon>Campylobacterales</taxon>
        <taxon>Sulfurovaceae</taxon>
        <taxon>Sulfurovum</taxon>
        <taxon>environmental samples</taxon>
    </lineage>
</organism>
<dbReference type="AlphaFoldDB" id="A0A6S6SAV3"/>
<reference evidence="2" key="1">
    <citation type="submission" date="2020-01" db="EMBL/GenBank/DDBJ databases">
        <authorList>
            <person name="Meier V. D."/>
            <person name="Meier V D."/>
        </authorList>
    </citation>
    <scope>NUCLEOTIDE SEQUENCE</scope>
    <source>
        <strain evidence="2">HLG_WM_MAG_02</strain>
    </source>
</reference>
<evidence type="ECO:0000256" key="1">
    <source>
        <dbReference type="SAM" id="Coils"/>
    </source>
</evidence>
<keyword evidence="1" id="KW-0175">Coiled coil</keyword>
<evidence type="ECO:0000313" key="2">
    <source>
        <dbReference type="EMBL" id="CAA6803316.1"/>
    </source>
</evidence>
<gene>
    <name evidence="2" type="ORF">HELGO_WM29119</name>
</gene>
<protein>
    <submittedName>
        <fullName evidence="2">Uncharacterized protein</fullName>
    </submittedName>
</protein>
<feature type="coiled-coil region" evidence="1">
    <location>
        <begin position="69"/>
        <end position="103"/>
    </location>
</feature>
<accession>A0A6S6SAV3</accession>